<dbReference type="RefSeq" id="WP_188420061.1">
    <property type="nucleotide sequence ID" value="NZ_BMDP01000002.1"/>
</dbReference>
<proteinExistence type="predicted"/>
<dbReference type="AlphaFoldDB" id="A0A8J3AZN4"/>
<reference evidence="1" key="2">
    <citation type="submission" date="2020-09" db="EMBL/GenBank/DDBJ databases">
        <authorList>
            <person name="Sun Q."/>
            <person name="Sedlacek I."/>
        </authorList>
    </citation>
    <scope>NUCLEOTIDE SEQUENCE</scope>
    <source>
        <strain evidence="1">CCM 7664</strain>
    </source>
</reference>
<comment type="caution">
    <text evidence="1">The sequence shown here is derived from an EMBL/GenBank/DDBJ whole genome shotgun (WGS) entry which is preliminary data.</text>
</comment>
<keyword evidence="2" id="KW-1185">Reference proteome</keyword>
<sequence length="83" mass="9318">MPYETIGDHEIEYEAEPIGGTEQWAAYLTIYGPSTNPMHRNNIFPRQHVCVEEVFMTKEEAEAGALHAAEALLKAHAEHKPAE</sequence>
<gene>
    <name evidence="1" type="ORF">GCM10011430_11260</name>
</gene>
<organism evidence="1 2">
    <name type="scientific">Oxalicibacterium solurbis</name>
    <dbReference type="NCBI Taxonomy" id="69280"/>
    <lineage>
        <taxon>Bacteria</taxon>
        <taxon>Pseudomonadati</taxon>
        <taxon>Pseudomonadota</taxon>
        <taxon>Betaproteobacteria</taxon>
        <taxon>Burkholderiales</taxon>
        <taxon>Oxalobacteraceae</taxon>
        <taxon>Oxalicibacterium</taxon>
    </lineage>
</organism>
<accession>A0A8J3AZN4</accession>
<dbReference type="Proteomes" id="UP000627205">
    <property type="component" value="Unassembled WGS sequence"/>
</dbReference>
<dbReference type="EMBL" id="BMDP01000002">
    <property type="protein sequence ID" value="GGI53952.1"/>
    <property type="molecule type" value="Genomic_DNA"/>
</dbReference>
<evidence type="ECO:0000313" key="1">
    <source>
        <dbReference type="EMBL" id="GGI53952.1"/>
    </source>
</evidence>
<protein>
    <submittedName>
        <fullName evidence="1">Uncharacterized protein</fullName>
    </submittedName>
</protein>
<name>A0A8J3AZN4_9BURK</name>
<reference evidence="1" key="1">
    <citation type="journal article" date="2014" name="Int. J. Syst. Evol. Microbiol.">
        <title>Complete genome sequence of Corynebacterium casei LMG S-19264T (=DSM 44701T), isolated from a smear-ripened cheese.</title>
        <authorList>
            <consortium name="US DOE Joint Genome Institute (JGI-PGF)"/>
            <person name="Walter F."/>
            <person name="Albersmeier A."/>
            <person name="Kalinowski J."/>
            <person name="Ruckert C."/>
        </authorList>
    </citation>
    <scope>NUCLEOTIDE SEQUENCE</scope>
    <source>
        <strain evidence="1">CCM 7664</strain>
    </source>
</reference>
<evidence type="ECO:0000313" key="2">
    <source>
        <dbReference type="Proteomes" id="UP000627205"/>
    </source>
</evidence>